<evidence type="ECO:0000313" key="3">
    <source>
        <dbReference type="Proteomes" id="UP000276215"/>
    </source>
</evidence>
<evidence type="ECO:0000313" key="2">
    <source>
        <dbReference type="EMBL" id="RPA96194.1"/>
    </source>
</evidence>
<sequence>MTQKHHQPPIPTTISLNHHYPNPTRTKHPTTSPSDTPCHPPTNPPARPLVGVQNSTLGNHPRTSATGEHYHARSW</sequence>
<dbReference type="AlphaFoldDB" id="A0A3N4JQW0"/>
<accession>A0A3N4JQW0</accession>
<dbReference type="EMBL" id="ML120417">
    <property type="protein sequence ID" value="RPA96194.1"/>
    <property type="molecule type" value="Genomic_DNA"/>
</dbReference>
<evidence type="ECO:0000256" key="1">
    <source>
        <dbReference type="SAM" id="MobiDB-lite"/>
    </source>
</evidence>
<gene>
    <name evidence="2" type="ORF">L873DRAFT_1811830</name>
</gene>
<keyword evidence="3" id="KW-1185">Reference proteome</keyword>
<reference evidence="2 3" key="1">
    <citation type="journal article" date="2018" name="Nat. Ecol. Evol.">
        <title>Pezizomycetes genomes reveal the molecular basis of ectomycorrhizal truffle lifestyle.</title>
        <authorList>
            <person name="Murat C."/>
            <person name="Payen T."/>
            <person name="Noel B."/>
            <person name="Kuo A."/>
            <person name="Morin E."/>
            <person name="Chen J."/>
            <person name="Kohler A."/>
            <person name="Krizsan K."/>
            <person name="Balestrini R."/>
            <person name="Da Silva C."/>
            <person name="Montanini B."/>
            <person name="Hainaut M."/>
            <person name="Levati E."/>
            <person name="Barry K.W."/>
            <person name="Belfiori B."/>
            <person name="Cichocki N."/>
            <person name="Clum A."/>
            <person name="Dockter R.B."/>
            <person name="Fauchery L."/>
            <person name="Guy J."/>
            <person name="Iotti M."/>
            <person name="Le Tacon F."/>
            <person name="Lindquist E.A."/>
            <person name="Lipzen A."/>
            <person name="Malagnac F."/>
            <person name="Mello A."/>
            <person name="Molinier V."/>
            <person name="Miyauchi S."/>
            <person name="Poulain J."/>
            <person name="Riccioni C."/>
            <person name="Rubini A."/>
            <person name="Sitrit Y."/>
            <person name="Splivallo R."/>
            <person name="Traeger S."/>
            <person name="Wang M."/>
            <person name="Zifcakova L."/>
            <person name="Wipf D."/>
            <person name="Zambonelli A."/>
            <person name="Paolocci F."/>
            <person name="Nowrousian M."/>
            <person name="Ottonello S."/>
            <person name="Baldrian P."/>
            <person name="Spatafora J.W."/>
            <person name="Henrissat B."/>
            <person name="Nagy L.G."/>
            <person name="Aury J.M."/>
            <person name="Wincker P."/>
            <person name="Grigoriev I.V."/>
            <person name="Bonfante P."/>
            <person name="Martin F.M."/>
        </authorList>
    </citation>
    <scope>NUCLEOTIDE SEQUENCE [LARGE SCALE GENOMIC DNA]</scope>
    <source>
        <strain evidence="2 3">120613-1</strain>
    </source>
</reference>
<proteinExistence type="predicted"/>
<dbReference type="Proteomes" id="UP000276215">
    <property type="component" value="Unassembled WGS sequence"/>
</dbReference>
<organism evidence="2 3">
    <name type="scientific">Choiromyces venosus 120613-1</name>
    <dbReference type="NCBI Taxonomy" id="1336337"/>
    <lineage>
        <taxon>Eukaryota</taxon>
        <taxon>Fungi</taxon>
        <taxon>Dikarya</taxon>
        <taxon>Ascomycota</taxon>
        <taxon>Pezizomycotina</taxon>
        <taxon>Pezizomycetes</taxon>
        <taxon>Pezizales</taxon>
        <taxon>Tuberaceae</taxon>
        <taxon>Choiromyces</taxon>
    </lineage>
</organism>
<name>A0A3N4JQW0_9PEZI</name>
<feature type="compositionally biased region" description="Polar residues" evidence="1">
    <location>
        <begin position="52"/>
        <end position="66"/>
    </location>
</feature>
<feature type="region of interest" description="Disordered" evidence="1">
    <location>
        <begin position="1"/>
        <end position="75"/>
    </location>
</feature>
<protein>
    <submittedName>
        <fullName evidence="2">Uncharacterized protein</fullName>
    </submittedName>
</protein>
<feature type="compositionally biased region" description="Pro residues" evidence="1">
    <location>
        <begin position="38"/>
        <end position="47"/>
    </location>
</feature>